<dbReference type="InterPro" id="IPR007129">
    <property type="entry name" value="Ubiqinol_cyt_c_chaperone_CPB3"/>
</dbReference>
<evidence type="ECO:0000256" key="1">
    <source>
        <dbReference type="ARBA" id="ARBA00006407"/>
    </source>
</evidence>
<gene>
    <name evidence="3" type="ORF">NEZAVI_LOCUS14282</name>
</gene>
<dbReference type="Proteomes" id="UP001152798">
    <property type="component" value="Chromosome 6"/>
</dbReference>
<organism evidence="3 4">
    <name type="scientific">Nezara viridula</name>
    <name type="common">Southern green stink bug</name>
    <name type="synonym">Cimex viridulus</name>
    <dbReference type="NCBI Taxonomy" id="85310"/>
    <lineage>
        <taxon>Eukaryota</taxon>
        <taxon>Metazoa</taxon>
        <taxon>Ecdysozoa</taxon>
        <taxon>Arthropoda</taxon>
        <taxon>Hexapoda</taxon>
        <taxon>Insecta</taxon>
        <taxon>Pterygota</taxon>
        <taxon>Neoptera</taxon>
        <taxon>Paraneoptera</taxon>
        <taxon>Hemiptera</taxon>
        <taxon>Heteroptera</taxon>
        <taxon>Panheteroptera</taxon>
        <taxon>Pentatomomorpha</taxon>
        <taxon>Pentatomoidea</taxon>
        <taxon>Pentatomidae</taxon>
        <taxon>Pentatominae</taxon>
        <taxon>Nezara</taxon>
    </lineage>
</organism>
<evidence type="ECO:0000313" key="3">
    <source>
        <dbReference type="EMBL" id="CAH1406311.1"/>
    </source>
</evidence>
<dbReference type="GO" id="GO:0005739">
    <property type="term" value="C:mitochondrion"/>
    <property type="evidence" value="ECO:0007669"/>
    <property type="project" value="TreeGrafter"/>
</dbReference>
<dbReference type="PANTHER" id="PTHR12184">
    <property type="entry name" value="UBIQUINOL-CYTOCHROME C REDUCTASE COMPLEX ASSEMBLY FACTOR 1 FAMILY MEMBER"/>
    <property type="match status" value="1"/>
</dbReference>
<comment type="similarity">
    <text evidence="1">Belongs to the CBP3 family.</text>
</comment>
<dbReference type="OrthoDB" id="4007at2759"/>
<dbReference type="Pfam" id="PF03981">
    <property type="entry name" value="Ubiq_cyt_C_chap"/>
    <property type="match status" value="1"/>
</dbReference>
<evidence type="ECO:0000259" key="2">
    <source>
        <dbReference type="Pfam" id="PF03981"/>
    </source>
</evidence>
<dbReference type="GO" id="GO:0034551">
    <property type="term" value="P:mitochondrial respiratory chain complex III assembly"/>
    <property type="evidence" value="ECO:0007669"/>
    <property type="project" value="TreeGrafter"/>
</dbReference>
<dbReference type="EMBL" id="OV725082">
    <property type="protein sequence ID" value="CAH1406311.1"/>
    <property type="molecule type" value="Genomic_DNA"/>
</dbReference>
<dbReference type="InterPro" id="IPR021150">
    <property type="entry name" value="Ubiq_cyt_c_chap"/>
</dbReference>
<keyword evidence="4" id="KW-1185">Reference proteome</keyword>
<feature type="domain" description="Ubiquinol-cytochrome c chaperone" evidence="2">
    <location>
        <begin position="100"/>
        <end position="233"/>
    </location>
</feature>
<dbReference type="AlphaFoldDB" id="A0A9P0HRY1"/>
<protein>
    <recommendedName>
        <fullName evidence="2">Ubiquinol-cytochrome c chaperone domain-containing protein</fullName>
    </recommendedName>
</protein>
<dbReference type="PANTHER" id="PTHR12184:SF1">
    <property type="entry name" value="UBIQUINOL-CYTOCHROME-C REDUCTASE COMPLEX ASSEMBLY FACTOR 1"/>
    <property type="match status" value="1"/>
</dbReference>
<sequence length="251" mass="29474">MNQHSLKFIVKMSRSVHLRNLYRPTVLALPIHKTELSTSCINNKNFLTGSDSYGYKKPSIVENITDKVKFYFRKHKLLAAGYCLYERVADDVDYTSFIKEFNMPDTFNSWFLITELHVWMIIARLMADPSYGRYLRNVVVEALWKDVITRCKKLESEHTAIVKTQVMQMSEEFQAALVTYDEGILSDDTVLASAVWRRILSRECDVRQLEAMIKYVRQTVFYLHKLTIEDLVFKRNVKWIPINEVFKSLPP</sequence>
<reference evidence="3" key="1">
    <citation type="submission" date="2022-01" db="EMBL/GenBank/DDBJ databases">
        <authorList>
            <person name="King R."/>
        </authorList>
    </citation>
    <scope>NUCLEOTIDE SEQUENCE</scope>
</reference>
<evidence type="ECO:0000313" key="4">
    <source>
        <dbReference type="Proteomes" id="UP001152798"/>
    </source>
</evidence>
<proteinExistence type="inferred from homology"/>
<name>A0A9P0HRY1_NEZVI</name>
<accession>A0A9P0HRY1</accession>